<feature type="binding site" evidence="7">
    <location>
        <position position="105"/>
    </location>
    <ligand>
        <name>Zn(2+)</name>
        <dbReference type="ChEBI" id="CHEBI:29105"/>
        <label>2</label>
    </ligand>
</feature>
<evidence type="ECO:0000313" key="9">
    <source>
        <dbReference type="EMBL" id="GGI64894.1"/>
    </source>
</evidence>
<dbReference type="Proteomes" id="UP000622610">
    <property type="component" value="Unassembled WGS sequence"/>
</dbReference>
<evidence type="ECO:0000256" key="2">
    <source>
        <dbReference type="ARBA" id="ARBA00022723"/>
    </source>
</evidence>
<dbReference type="Pfam" id="PF01546">
    <property type="entry name" value="Peptidase_M20"/>
    <property type="match status" value="1"/>
</dbReference>
<dbReference type="AlphaFoldDB" id="A0A917N4B4"/>
<comment type="similarity">
    <text evidence="5">Belongs to the peptidase M42 family.</text>
</comment>
<reference evidence="9" key="2">
    <citation type="submission" date="2020-09" db="EMBL/GenBank/DDBJ databases">
        <authorList>
            <person name="Sun Q."/>
            <person name="Sedlacek I."/>
        </authorList>
    </citation>
    <scope>NUCLEOTIDE SEQUENCE</scope>
    <source>
        <strain evidence="9">CCM 8433</strain>
    </source>
</reference>
<dbReference type="InterPro" id="IPR036264">
    <property type="entry name" value="Bact_exopeptidase_dim_dom"/>
</dbReference>
<gene>
    <name evidence="9" type="primary">yqjE</name>
    <name evidence="9" type="ORF">GCM10011482_05480</name>
</gene>
<dbReference type="PANTHER" id="PTHR42994:SF2">
    <property type="entry name" value="PEPTIDASE"/>
    <property type="match status" value="1"/>
</dbReference>
<organism evidence="9 10">
    <name type="scientific">Enterococcus alcedinis</name>
    <dbReference type="NCBI Taxonomy" id="1274384"/>
    <lineage>
        <taxon>Bacteria</taxon>
        <taxon>Bacillati</taxon>
        <taxon>Bacillota</taxon>
        <taxon>Bacilli</taxon>
        <taxon>Lactobacillales</taxon>
        <taxon>Enterococcaceae</taxon>
        <taxon>Enterococcus</taxon>
    </lineage>
</organism>
<evidence type="ECO:0000256" key="7">
    <source>
        <dbReference type="PIRSR" id="PIRSR001123-2"/>
    </source>
</evidence>
<keyword evidence="4" id="KW-0862">Zinc</keyword>
<dbReference type="InterPro" id="IPR008007">
    <property type="entry name" value="Peptidase_M42"/>
</dbReference>
<feature type="binding site" evidence="7">
    <location>
        <position position="139"/>
    </location>
    <ligand>
        <name>Zn(2+)</name>
        <dbReference type="ChEBI" id="CHEBI:29105"/>
        <label>2</label>
    </ligand>
</feature>
<dbReference type="InterPro" id="IPR011650">
    <property type="entry name" value="Peptidase_M20_dimer"/>
</dbReference>
<dbReference type="PIRSF" id="PIRSF001123">
    <property type="entry name" value="PepA_GA"/>
    <property type="match status" value="1"/>
</dbReference>
<evidence type="ECO:0000256" key="3">
    <source>
        <dbReference type="ARBA" id="ARBA00022801"/>
    </source>
</evidence>
<dbReference type="GO" id="GO:0046872">
    <property type="term" value="F:metal ion binding"/>
    <property type="evidence" value="ECO:0007669"/>
    <property type="project" value="UniProtKB-UniRule"/>
</dbReference>
<dbReference type="InterPro" id="IPR010162">
    <property type="entry name" value="PepT-like"/>
</dbReference>
<keyword evidence="2 7" id="KW-0479">Metal-binding</keyword>
<keyword evidence="3" id="KW-0378">Hydrolase</keyword>
<evidence type="ECO:0000256" key="5">
    <source>
        <dbReference type="PIRNR" id="PIRNR001123"/>
    </source>
</evidence>
<evidence type="ECO:0000256" key="4">
    <source>
        <dbReference type="ARBA" id="ARBA00022833"/>
    </source>
</evidence>
<dbReference type="SUPFAM" id="SSF55031">
    <property type="entry name" value="Bacterial exopeptidase dimerisation domain"/>
    <property type="match status" value="1"/>
</dbReference>
<feature type="domain" description="Peptidase M20 dimerisation" evidence="8">
    <location>
        <begin position="178"/>
        <end position="270"/>
    </location>
</feature>
<name>A0A917N4B4_9ENTE</name>
<dbReference type="Gene3D" id="3.40.630.10">
    <property type="entry name" value="Zn peptidases"/>
    <property type="match status" value="1"/>
</dbReference>
<dbReference type="NCBIfam" id="TIGR01883">
    <property type="entry name" value="PepT-like"/>
    <property type="match status" value="1"/>
</dbReference>
<feature type="active site" description="Proton acceptor" evidence="6">
    <location>
        <position position="138"/>
    </location>
</feature>
<dbReference type="SUPFAM" id="SSF53187">
    <property type="entry name" value="Zn-dependent exopeptidases"/>
    <property type="match status" value="1"/>
</dbReference>
<evidence type="ECO:0000313" key="10">
    <source>
        <dbReference type="Proteomes" id="UP000622610"/>
    </source>
</evidence>
<sequence length="373" mass="40287">MTGKNLVSTFKNLVEIDSVSKNEGEVHVYLQKLLSSLDMEVVEDDSKEKTGLGGNNLIATHRGSLNKQSLFFSCHTDTVTPGNGIEVVEKEGVLYSKGETILGADDKAGIAILIEAMRRIKEEEIETGDFEFIFSPGEEIGLIGSSALDMNLVKSDYGYVLDSALEVGRVTIASPTLFMYDVNITGKSAHAGLEPEKGISCVSILAQALKNIRIGRLDAETTANIGVIHGGEATNIVMDKLLVKGEVRAIEPEVADQLIDEMKQAFEEAAQRFGGSVSINVKKMATGFHMDDNQPMMQLFIQAADALGYPVIREISGGGSDANIFNLGGKPCVNFSIGYDKIHTTDELVVISEMERAVKLVIELLKNAPVQDS</sequence>
<dbReference type="Gene3D" id="3.30.70.360">
    <property type="match status" value="1"/>
</dbReference>
<protein>
    <recommendedName>
        <fullName evidence="8">Peptidase M20 dimerisation domain-containing protein</fullName>
    </recommendedName>
</protein>
<feature type="binding site" evidence="7">
    <location>
        <position position="162"/>
    </location>
    <ligand>
        <name>Zn(2+)</name>
        <dbReference type="ChEBI" id="CHEBI:29105"/>
        <label>1</label>
    </ligand>
</feature>
<dbReference type="GO" id="GO:0004177">
    <property type="term" value="F:aminopeptidase activity"/>
    <property type="evidence" value="ECO:0007669"/>
    <property type="project" value="UniProtKB-UniRule"/>
</dbReference>
<reference evidence="9" key="1">
    <citation type="journal article" date="2014" name="Int. J. Syst. Evol. Microbiol.">
        <title>Complete genome sequence of Corynebacterium casei LMG S-19264T (=DSM 44701T), isolated from a smear-ripened cheese.</title>
        <authorList>
            <consortium name="US DOE Joint Genome Institute (JGI-PGF)"/>
            <person name="Walter F."/>
            <person name="Albersmeier A."/>
            <person name="Kalinowski J."/>
            <person name="Ruckert C."/>
        </authorList>
    </citation>
    <scope>NUCLEOTIDE SEQUENCE</scope>
    <source>
        <strain evidence="9">CCM 8433</strain>
    </source>
</reference>
<dbReference type="RefSeq" id="WP_188366717.1">
    <property type="nucleotide sequence ID" value="NZ_BMDT01000001.1"/>
</dbReference>
<dbReference type="EMBL" id="BMDT01000001">
    <property type="protein sequence ID" value="GGI64894.1"/>
    <property type="molecule type" value="Genomic_DNA"/>
</dbReference>
<accession>A0A917N4B4</accession>
<feature type="binding site" evidence="7">
    <location>
        <position position="105"/>
    </location>
    <ligand>
        <name>Zn(2+)</name>
        <dbReference type="ChEBI" id="CHEBI:29105"/>
        <label>1</label>
    </ligand>
</feature>
<evidence type="ECO:0000256" key="6">
    <source>
        <dbReference type="PIRSR" id="PIRSR001123-1"/>
    </source>
</evidence>
<proteinExistence type="inferred from homology"/>
<comment type="caution">
    <text evidence="9">The sequence shown here is derived from an EMBL/GenBank/DDBJ whole genome shotgun (WGS) entry which is preliminary data.</text>
</comment>
<dbReference type="PANTHER" id="PTHR42994">
    <property type="entry name" value="PEPTIDASE T"/>
    <property type="match status" value="1"/>
</dbReference>
<dbReference type="Pfam" id="PF07687">
    <property type="entry name" value="M20_dimer"/>
    <property type="match status" value="1"/>
</dbReference>
<comment type="cofactor">
    <cofactor evidence="1">
        <name>Zn(2+)</name>
        <dbReference type="ChEBI" id="CHEBI:29105"/>
    </cofactor>
</comment>
<comment type="cofactor">
    <cofactor evidence="7">
        <name>a divalent metal cation</name>
        <dbReference type="ChEBI" id="CHEBI:60240"/>
    </cofactor>
    <text evidence="7">Binds 2 divalent metal cations per subunit.</text>
</comment>
<dbReference type="InterPro" id="IPR002933">
    <property type="entry name" value="Peptidase_M20"/>
</dbReference>
<evidence type="ECO:0000259" key="8">
    <source>
        <dbReference type="Pfam" id="PF07687"/>
    </source>
</evidence>
<keyword evidence="10" id="KW-1185">Reference proteome</keyword>
<evidence type="ECO:0000256" key="1">
    <source>
        <dbReference type="ARBA" id="ARBA00001947"/>
    </source>
</evidence>